<dbReference type="EMBL" id="GBRH01235888">
    <property type="protein sequence ID" value="JAD62007.1"/>
    <property type="molecule type" value="Transcribed_RNA"/>
</dbReference>
<sequence length="99" mass="11548">MVLSQDAPSDGHWRRPERTDHVYCSETECRRLVKEHRHERRGPNSNPSDAYISRIRYVVLMLLSCMLSTCHLSVEVWFFASLLYLRCFCSPSGSNMLVL</sequence>
<accession>A0A0A9TCT3</accession>
<dbReference type="AlphaFoldDB" id="A0A0A9TCT3"/>
<proteinExistence type="predicted"/>
<reference evidence="1" key="2">
    <citation type="journal article" date="2015" name="Data Brief">
        <title>Shoot transcriptome of the giant reed, Arundo donax.</title>
        <authorList>
            <person name="Barrero R.A."/>
            <person name="Guerrero F.D."/>
            <person name="Moolhuijzen P."/>
            <person name="Goolsby J.A."/>
            <person name="Tidwell J."/>
            <person name="Bellgard S.E."/>
            <person name="Bellgard M.I."/>
        </authorList>
    </citation>
    <scope>NUCLEOTIDE SEQUENCE</scope>
    <source>
        <tissue evidence="1">Shoot tissue taken approximately 20 cm above the soil surface</tissue>
    </source>
</reference>
<protein>
    <submittedName>
        <fullName evidence="1">Uncharacterized protein</fullName>
    </submittedName>
</protein>
<evidence type="ECO:0000313" key="1">
    <source>
        <dbReference type="EMBL" id="JAD62007.1"/>
    </source>
</evidence>
<reference evidence="1" key="1">
    <citation type="submission" date="2014-09" db="EMBL/GenBank/DDBJ databases">
        <authorList>
            <person name="Magalhaes I.L.F."/>
            <person name="Oliveira U."/>
            <person name="Santos F.R."/>
            <person name="Vidigal T.H.D.A."/>
            <person name="Brescovit A.D."/>
            <person name="Santos A.J."/>
        </authorList>
    </citation>
    <scope>NUCLEOTIDE SEQUENCE</scope>
    <source>
        <tissue evidence="1">Shoot tissue taken approximately 20 cm above the soil surface</tissue>
    </source>
</reference>
<organism evidence="1">
    <name type="scientific">Arundo donax</name>
    <name type="common">Giant reed</name>
    <name type="synonym">Donax arundinaceus</name>
    <dbReference type="NCBI Taxonomy" id="35708"/>
    <lineage>
        <taxon>Eukaryota</taxon>
        <taxon>Viridiplantae</taxon>
        <taxon>Streptophyta</taxon>
        <taxon>Embryophyta</taxon>
        <taxon>Tracheophyta</taxon>
        <taxon>Spermatophyta</taxon>
        <taxon>Magnoliopsida</taxon>
        <taxon>Liliopsida</taxon>
        <taxon>Poales</taxon>
        <taxon>Poaceae</taxon>
        <taxon>PACMAD clade</taxon>
        <taxon>Arundinoideae</taxon>
        <taxon>Arundineae</taxon>
        <taxon>Arundo</taxon>
    </lineage>
</organism>
<name>A0A0A9TCT3_ARUDO</name>